<name>A0ABX2MZ77_9SPHN</name>
<dbReference type="SUPFAM" id="SSF48452">
    <property type="entry name" value="TPR-like"/>
    <property type="match status" value="1"/>
</dbReference>
<dbReference type="PROSITE" id="PS51724">
    <property type="entry name" value="SPOR"/>
    <property type="match status" value="1"/>
</dbReference>
<dbReference type="EMBL" id="JABWMH010000001">
    <property type="protein sequence ID" value="NVD26661.1"/>
    <property type="molecule type" value="Genomic_DNA"/>
</dbReference>
<dbReference type="Gene3D" id="1.25.40.10">
    <property type="entry name" value="Tetratricopeptide repeat domain"/>
    <property type="match status" value="1"/>
</dbReference>
<dbReference type="Pfam" id="PF05036">
    <property type="entry name" value="SPOR"/>
    <property type="match status" value="1"/>
</dbReference>
<proteinExistence type="predicted"/>
<dbReference type="InterPro" id="IPR011990">
    <property type="entry name" value="TPR-like_helical_dom_sf"/>
</dbReference>
<comment type="caution">
    <text evidence="3">The sequence shown here is derived from an EMBL/GenBank/DDBJ whole genome shotgun (WGS) entry which is preliminary data.</text>
</comment>
<feature type="compositionally biased region" description="Low complexity" evidence="1">
    <location>
        <begin position="327"/>
        <end position="343"/>
    </location>
</feature>
<dbReference type="SUPFAM" id="SSF110997">
    <property type="entry name" value="Sporulation related repeat"/>
    <property type="match status" value="1"/>
</dbReference>
<organism evidence="3 4">
    <name type="scientific">Parasphingorhabdus flavimaris</name>
    <dbReference type="NCBI Taxonomy" id="266812"/>
    <lineage>
        <taxon>Bacteria</taxon>
        <taxon>Pseudomonadati</taxon>
        <taxon>Pseudomonadota</taxon>
        <taxon>Alphaproteobacteria</taxon>
        <taxon>Sphingomonadales</taxon>
        <taxon>Sphingomonadaceae</taxon>
        <taxon>Parasphingorhabdus</taxon>
    </lineage>
</organism>
<dbReference type="InterPro" id="IPR036680">
    <property type="entry name" value="SPOR-like_sf"/>
</dbReference>
<dbReference type="InterPro" id="IPR007730">
    <property type="entry name" value="SPOR-like_dom"/>
</dbReference>
<sequence length="622" mass="66727">MLVVSAALVGTTIPHLPAAAQSSSQSNSDALQDALRRIARDSNDSSALADAGLAALELGDMRAAIGFLAKADQIYSTSGRVKVGLGRALLAEENPFGAIRYFDQAIENGVPLREIAADRGLAYDLIGRNRDAQKDYALAMRYGNTDQLMTRNAISLGISGDVELADEQLNPLLHKSDRDAWRNRAFIYAMNGRKKDANNIVDQTMERRMAKAIKPFFDRMPKLTAAQKAAAVHLGHFPASENIGVDVAAVQMASNMAVRGGDGADAGLIPVGEALGSTAARPRVLAMPDKSPRRRPGASERVLSERKQSRRQKKQNEVQVLARTDLPAPASAGSGRAPAFASAEAKPVTDAAPEPAPKPGFDAPTERVPAKILPEPVKTAEIKPDVDKPEAKTSAPGFQTALGVGKPPVLLSQTIERKVEIAGRPPVSQPQPESPVQPAPADPSVDKASASTPVNLINFDLGNSPRGNMEIAEADPAPKALSDIIGSINIPERETRTEVVPVDLDEIEPAKPKPKIVAKPVVKAPVKPKEPEHPKRYWVQIATGSDLNALKYDSRRMTKKHSDLFKGNRIWTSPWGSTRRMVVGPFDDFKEAKAFEADFRKDGGDGFAWASADGVEVNELGK</sequence>
<evidence type="ECO:0000313" key="3">
    <source>
        <dbReference type="EMBL" id="NVD26661.1"/>
    </source>
</evidence>
<feature type="compositionally biased region" description="Pro residues" evidence="1">
    <location>
        <begin position="427"/>
        <end position="441"/>
    </location>
</feature>
<accession>A0ABX2MZ77</accession>
<dbReference type="RefSeq" id="WP_176278191.1">
    <property type="nucleotide sequence ID" value="NZ_JABWMH010000001.1"/>
</dbReference>
<gene>
    <name evidence="3" type="ORF">HUO14_01930</name>
</gene>
<evidence type="ECO:0000256" key="1">
    <source>
        <dbReference type="SAM" id="MobiDB-lite"/>
    </source>
</evidence>
<feature type="domain" description="SPOR" evidence="2">
    <location>
        <begin position="531"/>
        <end position="612"/>
    </location>
</feature>
<keyword evidence="4" id="KW-1185">Reference proteome</keyword>
<feature type="region of interest" description="Disordered" evidence="1">
    <location>
        <begin position="280"/>
        <end position="450"/>
    </location>
</feature>
<evidence type="ECO:0000259" key="2">
    <source>
        <dbReference type="PROSITE" id="PS51724"/>
    </source>
</evidence>
<protein>
    <submittedName>
        <fullName evidence="3">SPOR domain-containing protein</fullName>
    </submittedName>
</protein>
<evidence type="ECO:0000313" key="4">
    <source>
        <dbReference type="Proteomes" id="UP000652427"/>
    </source>
</evidence>
<dbReference type="Proteomes" id="UP000652427">
    <property type="component" value="Unassembled WGS sequence"/>
</dbReference>
<feature type="compositionally biased region" description="Basic and acidic residues" evidence="1">
    <location>
        <begin position="378"/>
        <end position="391"/>
    </location>
</feature>
<reference evidence="3 4" key="1">
    <citation type="submission" date="2020-06" db="EMBL/GenBank/DDBJ databases">
        <authorList>
            <person name="Kim S.-J."/>
            <person name="Park S.-J."/>
        </authorList>
    </citation>
    <scope>NUCLEOTIDE SEQUENCE [LARGE SCALE GENOMIC DNA]</scope>
    <source>
        <strain evidence="3 4">SW-151</strain>
    </source>
</reference>